<feature type="compositionally biased region" description="Low complexity" evidence="1">
    <location>
        <begin position="62"/>
        <end position="73"/>
    </location>
</feature>
<protein>
    <submittedName>
        <fullName evidence="3">Uncharacterized protein</fullName>
    </submittedName>
</protein>
<accession>A0A834CBN8</accession>
<sequence>MVSASDSWLPYFSICFSTVVLVISLALIKVLCCKSRDRLLTCICPKRKEMSNRMTPILPKMSSSPAPHSSFSHLNGAHYSSSATTTVSLSPTERRPAAANSRGQTGVSDTVIYSVITITGSGKPAAASPEERTEYAAIKVTNFKESS</sequence>
<name>A0A834CBN8_ORYME</name>
<keyword evidence="2" id="KW-0472">Membrane</keyword>
<gene>
    <name evidence="3" type="ORF">FQA47_012455</name>
</gene>
<keyword evidence="2" id="KW-0812">Transmembrane</keyword>
<dbReference type="AlphaFoldDB" id="A0A834CBN8"/>
<comment type="caution">
    <text evidence="3">The sequence shown here is derived from an EMBL/GenBank/DDBJ whole genome shotgun (WGS) entry which is preliminary data.</text>
</comment>
<keyword evidence="2" id="KW-1133">Transmembrane helix</keyword>
<evidence type="ECO:0000313" key="4">
    <source>
        <dbReference type="Proteomes" id="UP000646548"/>
    </source>
</evidence>
<dbReference type="EMBL" id="WKFB01000382">
    <property type="protein sequence ID" value="KAF6724824.1"/>
    <property type="molecule type" value="Genomic_DNA"/>
</dbReference>
<feature type="region of interest" description="Disordered" evidence="1">
    <location>
        <begin position="56"/>
        <end position="105"/>
    </location>
</feature>
<proteinExistence type="predicted"/>
<reference evidence="3" key="1">
    <citation type="journal article" name="BMC Genomics">
        <title>Long-read sequencing and de novo genome assembly of marine medaka (Oryzias melastigma).</title>
        <authorList>
            <person name="Liang P."/>
            <person name="Saqib H.S.A."/>
            <person name="Ni X."/>
            <person name="Shen Y."/>
        </authorList>
    </citation>
    <scope>NUCLEOTIDE SEQUENCE</scope>
    <source>
        <strain evidence="3">Bigg-433</strain>
    </source>
</reference>
<evidence type="ECO:0000256" key="2">
    <source>
        <dbReference type="SAM" id="Phobius"/>
    </source>
</evidence>
<evidence type="ECO:0000256" key="1">
    <source>
        <dbReference type="SAM" id="MobiDB-lite"/>
    </source>
</evidence>
<feature type="transmembrane region" description="Helical" evidence="2">
    <location>
        <begin position="7"/>
        <end position="28"/>
    </location>
</feature>
<organism evidence="3 4">
    <name type="scientific">Oryzias melastigma</name>
    <name type="common">Marine medaka</name>
    <dbReference type="NCBI Taxonomy" id="30732"/>
    <lineage>
        <taxon>Eukaryota</taxon>
        <taxon>Metazoa</taxon>
        <taxon>Chordata</taxon>
        <taxon>Craniata</taxon>
        <taxon>Vertebrata</taxon>
        <taxon>Euteleostomi</taxon>
        <taxon>Actinopterygii</taxon>
        <taxon>Neopterygii</taxon>
        <taxon>Teleostei</taxon>
        <taxon>Neoteleostei</taxon>
        <taxon>Acanthomorphata</taxon>
        <taxon>Ovalentaria</taxon>
        <taxon>Atherinomorphae</taxon>
        <taxon>Beloniformes</taxon>
        <taxon>Adrianichthyidae</taxon>
        <taxon>Oryziinae</taxon>
        <taxon>Oryzias</taxon>
    </lineage>
</organism>
<feature type="compositionally biased region" description="Polar residues" evidence="1">
    <location>
        <begin position="78"/>
        <end position="91"/>
    </location>
</feature>
<evidence type="ECO:0000313" key="3">
    <source>
        <dbReference type="EMBL" id="KAF6724824.1"/>
    </source>
</evidence>
<dbReference type="Proteomes" id="UP000646548">
    <property type="component" value="Unassembled WGS sequence"/>
</dbReference>